<feature type="signal peptide" evidence="2">
    <location>
        <begin position="1"/>
        <end position="21"/>
    </location>
</feature>
<keyword evidence="2" id="KW-0732">Signal</keyword>
<feature type="region of interest" description="Disordered" evidence="1">
    <location>
        <begin position="305"/>
        <end position="341"/>
    </location>
</feature>
<accession>A0A0G1XC54</accession>
<proteinExistence type="predicted"/>
<evidence type="ECO:0000313" key="3">
    <source>
        <dbReference type="EMBL" id="KKW28465.1"/>
    </source>
</evidence>
<dbReference type="EMBL" id="LCRD01000071">
    <property type="protein sequence ID" value="KKW28465.1"/>
    <property type="molecule type" value="Genomic_DNA"/>
</dbReference>
<feature type="non-terminal residue" evidence="3">
    <location>
        <position position="362"/>
    </location>
</feature>
<dbReference type="InterPro" id="IPR021655">
    <property type="entry name" value="Put_metal-bd"/>
</dbReference>
<dbReference type="Proteomes" id="UP000034846">
    <property type="component" value="Unassembled WGS sequence"/>
</dbReference>
<comment type="caution">
    <text evidence="3">The sequence shown here is derived from an EMBL/GenBank/DDBJ whole genome shotgun (WGS) entry which is preliminary data.</text>
</comment>
<evidence type="ECO:0000313" key="4">
    <source>
        <dbReference type="Proteomes" id="UP000034846"/>
    </source>
</evidence>
<dbReference type="Pfam" id="PF11617">
    <property type="entry name" value="Cu-binding_MopE"/>
    <property type="match status" value="5"/>
</dbReference>
<evidence type="ECO:0000256" key="2">
    <source>
        <dbReference type="SAM" id="SignalP"/>
    </source>
</evidence>
<feature type="region of interest" description="Disordered" evidence="1">
    <location>
        <begin position="42"/>
        <end position="97"/>
    </location>
</feature>
<protein>
    <submittedName>
        <fullName evidence="3">Regulator of chromosome condensation</fullName>
    </submittedName>
</protein>
<sequence length="362" mass="37409">MTTMRVLVLFGIALLSACMFPKLPTCGDGKICLEDDTGGVIDSGDTATHTGETSIDTFDTTDTSDTSETAESGETGDSAPVDNDGDGVTSDIDCNDNDADVYQNAPEDCTATQDYNCDGLYGSTDNDGDGFAACLECDDTNSAVNPSATETCNDGVDDDCDGLADDSDAEGATGTLTWYLDADSDSFGDSASSFSACEQYMGTVADATDCDDAEASVNPDASEVCNSGVDDNCDGIADDADASVTGTTTWYMDGDSDGYGDESLSLDACEQPSGYVASGDDCDDSDASLTTSSVWYRDLDGDGYGDASATSSSCTQPSGYVDNDDDCNDRDSGVSPSTAWEYCNGEDDDCDGLLGTDDPDYD</sequence>
<feature type="compositionally biased region" description="Low complexity" evidence="1">
    <location>
        <begin position="52"/>
        <end position="78"/>
    </location>
</feature>
<gene>
    <name evidence="3" type="ORF">UY72_C0071G0001</name>
</gene>
<evidence type="ECO:0000256" key="1">
    <source>
        <dbReference type="SAM" id="MobiDB-lite"/>
    </source>
</evidence>
<name>A0A0G1XC54_9BACT</name>
<feature type="chain" id="PRO_5002540758" evidence="2">
    <location>
        <begin position="22"/>
        <end position="362"/>
    </location>
</feature>
<dbReference type="AlphaFoldDB" id="A0A0G1XC54"/>
<feature type="compositionally biased region" description="Polar residues" evidence="1">
    <location>
        <begin position="308"/>
        <end position="318"/>
    </location>
</feature>
<dbReference type="PROSITE" id="PS51257">
    <property type="entry name" value="PROKAR_LIPOPROTEIN"/>
    <property type="match status" value="1"/>
</dbReference>
<organism evidence="3 4">
    <name type="scientific">Candidatus Uhrbacteria bacterium GW2011_GWD2_52_7</name>
    <dbReference type="NCBI Taxonomy" id="1618989"/>
    <lineage>
        <taxon>Bacteria</taxon>
        <taxon>Candidatus Uhriibacteriota</taxon>
    </lineage>
</organism>
<reference evidence="3 4" key="1">
    <citation type="journal article" date="2015" name="Nature">
        <title>rRNA introns, odd ribosomes, and small enigmatic genomes across a large radiation of phyla.</title>
        <authorList>
            <person name="Brown C.T."/>
            <person name="Hug L.A."/>
            <person name="Thomas B.C."/>
            <person name="Sharon I."/>
            <person name="Castelle C.J."/>
            <person name="Singh A."/>
            <person name="Wilkins M.J."/>
            <person name="Williams K.H."/>
            <person name="Banfield J.F."/>
        </authorList>
    </citation>
    <scope>NUCLEOTIDE SEQUENCE [LARGE SCALE GENOMIC DNA]</scope>
</reference>